<reference evidence="2 3" key="1">
    <citation type="journal article" date="2016" name="Nat. Commun.">
        <title>Thousands of microbial genomes shed light on interconnected biogeochemical processes in an aquifer system.</title>
        <authorList>
            <person name="Anantharaman K."/>
            <person name="Brown C.T."/>
            <person name="Hug L.A."/>
            <person name="Sharon I."/>
            <person name="Castelle C.J."/>
            <person name="Probst A.J."/>
            <person name="Thomas B.C."/>
            <person name="Singh A."/>
            <person name="Wilkins M.J."/>
            <person name="Karaoz U."/>
            <person name="Brodie E.L."/>
            <person name="Williams K.H."/>
            <person name="Hubbard S.S."/>
            <person name="Banfield J.F."/>
        </authorList>
    </citation>
    <scope>NUCLEOTIDE SEQUENCE [LARGE SCALE GENOMIC DNA]</scope>
</reference>
<feature type="transmembrane region" description="Helical" evidence="1">
    <location>
        <begin position="20"/>
        <end position="37"/>
    </location>
</feature>
<evidence type="ECO:0000313" key="2">
    <source>
        <dbReference type="EMBL" id="OGF20334.1"/>
    </source>
</evidence>
<protein>
    <recommendedName>
        <fullName evidence="4">EamA domain-containing protein</fullName>
    </recommendedName>
</protein>
<keyword evidence="1" id="KW-0812">Transmembrane</keyword>
<keyword evidence="1" id="KW-1133">Transmembrane helix</keyword>
<feature type="transmembrane region" description="Helical" evidence="1">
    <location>
        <begin position="77"/>
        <end position="96"/>
    </location>
</feature>
<sequence>MVPLFTLILSFLILKQGLTLMEFSVFLLLTASGLLILERKNKSFFYKQEFRKVFIAAFLFSLSLVLAKFVYLNHPFLSGFIWTRLGSFIAAIAILIPKENRKRIFKASKTTRTKHKFILIANKFLAGTSTIFLHYAICKGNLSIINAMKGIEYGFIFIFAAILSYKFPRYLKEHLNRKTAIKKIIAILLIGAGLWAIA</sequence>
<feature type="transmembrane region" description="Helical" evidence="1">
    <location>
        <begin position="117"/>
        <end position="138"/>
    </location>
</feature>
<feature type="transmembrane region" description="Helical" evidence="1">
    <location>
        <begin position="150"/>
        <end position="168"/>
    </location>
</feature>
<evidence type="ECO:0008006" key="4">
    <source>
        <dbReference type="Google" id="ProtNLM"/>
    </source>
</evidence>
<evidence type="ECO:0000313" key="3">
    <source>
        <dbReference type="Proteomes" id="UP000178323"/>
    </source>
</evidence>
<gene>
    <name evidence="2" type="ORF">A2Y83_04960</name>
</gene>
<dbReference type="STRING" id="1797985.A2Y83_04960"/>
<evidence type="ECO:0000256" key="1">
    <source>
        <dbReference type="SAM" id="Phobius"/>
    </source>
</evidence>
<feature type="transmembrane region" description="Helical" evidence="1">
    <location>
        <begin position="180"/>
        <end position="197"/>
    </location>
</feature>
<feature type="transmembrane region" description="Helical" evidence="1">
    <location>
        <begin position="53"/>
        <end position="71"/>
    </location>
</feature>
<dbReference type="AlphaFoldDB" id="A0A1F5S0Z0"/>
<comment type="caution">
    <text evidence="2">The sequence shown here is derived from an EMBL/GenBank/DDBJ whole genome shotgun (WGS) entry which is preliminary data.</text>
</comment>
<organism evidence="2 3">
    <name type="scientific">Candidatus Falkowbacteria bacterium RBG_13_39_14</name>
    <dbReference type="NCBI Taxonomy" id="1797985"/>
    <lineage>
        <taxon>Bacteria</taxon>
        <taxon>Candidatus Falkowiibacteriota</taxon>
    </lineage>
</organism>
<name>A0A1F5S0Z0_9BACT</name>
<dbReference type="Proteomes" id="UP000178323">
    <property type="component" value="Unassembled WGS sequence"/>
</dbReference>
<accession>A0A1F5S0Z0</accession>
<proteinExistence type="predicted"/>
<dbReference type="EMBL" id="MFFS01000097">
    <property type="protein sequence ID" value="OGF20334.1"/>
    <property type="molecule type" value="Genomic_DNA"/>
</dbReference>
<keyword evidence="1" id="KW-0472">Membrane</keyword>